<name>A0A0N1P175_9EURO</name>
<feature type="region of interest" description="Disordered" evidence="1">
    <location>
        <begin position="113"/>
        <end position="137"/>
    </location>
</feature>
<organism evidence="3 4">
    <name type="scientific">Cyphellophora attinorum</name>
    <dbReference type="NCBI Taxonomy" id="1664694"/>
    <lineage>
        <taxon>Eukaryota</taxon>
        <taxon>Fungi</taxon>
        <taxon>Dikarya</taxon>
        <taxon>Ascomycota</taxon>
        <taxon>Pezizomycotina</taxon>
        <taxon>Eurotiomycetes</taxon>
        <taxon>Chaetothyriomycetidae</taxon>
        <taxon>Chaetothyriales</taxon>
        <taxon>Cyphellophoraceae</taxon>
        <taxon>Cyphellophora</taxon>
    </lineage>
</organism>
<evidence type="ECO:0000313" key="4">
    <source>
        <dbReference type="Proteomes" id="UP000038010"/>
    </source>
</evidence>
<gene>
    <name evidence="3" type="ORF">AB675_7564</name>
</gene>
<feature type="chain" id="PRO_5005879503" description="Kazal-like domain-containing protein" evidence="2">
    <location>
        <begin position="19"/>
        <end position="356"/>
    </location>
</feature>
<dbReference type="GeneID" id="28739823"/>
<reference evidence="3 4" key="1">
    <citation type="submission" date="2015-06" db="EMBL/GenBank/DDBJ databases">
        <title>Draft genome of the ant-associated black yeast Phialophora attae CBS 131958.</title>
        <authorList>
            <person name="Moreno L.F."/>
            <person name="Stielow B.J."/>
            <person name="de Hoog S."/>
            <person name="Vicente V.A."/>
            <person name="Weiss V.A."/>
            <person name="de Vries M."/>
            <person name="Cruz L.M."/>
            <person name="Souza E.M."/>
        </authorList>
    </citation>
    <scope>NUCLEOTIDE SEQUENCE [LARGE SCALE GENOMIC DNA]</scope>
    <source>
        <strain evidence="3 4">CBS 131958</strain>
    </source>
</reference>
<evidence type="ECO:0008006" key="5">
    <source>
        <dbReference type="Google" id="ProtNLM"/>
    </source>
</evidence>
<dbReference type="EMBL" id="LFJN01000012">
    <property type="protein sequence ID" value="KPI40265.1"/>
    <property type="molecule type" value="Genomic_DNA"/>
</dbReference>
<evidence type="ECO:0000256" key="2">
    <source>
        <dbReference type="SAM" id="SignalP"/>
    </source>
</evidence>
<keyword evidence="4" id="KW-1185">Reference proteome</keyword>
<feature type="region of interest" description="Disordered" evidence="1">
    <location>
        <begin position="201"/>
        <end position="237"/>
    </location>
</feature>
<dbReference type="RefSeq" id="XP_018000228.1">
    <property type="nucleotide sequence ID" value="XM_018147943.1"/>
</dbReference>
<dbReference type="Proteomes" id="UP000038010">
    <property type="component" value="Unassembled WGS sequence"/>
</dbReference>
<protein>
    <recommendedName>
        <fullName evidence="5">Kazal-like domain-containing protein</fullName>
    </recommendedName>
</protein>
<proteinExistence type="predicted"/>
<dbReference type="VEuPathDB" id="FungiDB:AB675_7564"/>
<comment type="caution">
    <text evidence="3">The sequence shown here is derived from an EMBL/GenBank/DDBJ whole genome shotgun (WGS) entry which is preliminary data.</text>
</comment>
<evidence type="ECO:0000313" key="3">
    <source>
        <dbReference type="EMBL" id="KPI40265.1"/>
    </source>
</evidence>
<accession>A0A0N1P175</accession>
<dbReference type="AlphaFoldDB" id="A0A0N1P175"/>
<feature type="compositionally biased region" description="Basic and acidic residues" evidence="1">
    <location>
        <begin position="219"/>
        <end position="228"/>
    </location>
</feature>
<feature type="compositionally biased region" description="Basic and acidic residues" evidence="1">
    <location>
        <begin position="126"/>
        <end position="137"/>
    </location>
</feature>
<sequence>MKLIAVLVIAAAAVQAAGEDTEPVVLPEGMIVAANDATQLEEMLLPDPTEAVHDPTITEDPLVAFERRNVADDLSNKLKDFVHQRFGHQHHDPAATKSAGKRALQDYIQNQRRKHSELANPPEPTDESHLDKRDLERRELDRQIDEFMQKRWGMEPDMLDHLEANVLKMDEQDAPKAPEAGNLVRRVEDFLLRRLGMSHDEKATEANSEAENIVTESVEASKDPRPEQDADLAPGSEEHSKLFRRWDLPPVCKNKARIQLSCPKGYPYPSTLCSGKQMTAERCVARCDNDLSVKYGLASGGILCAGFFGDKGEFEQGCNTIDIESACYACKWKCPEQASLPGYVNTPGNFSSEAVK</sequence>
<feature type="signal peptide" evidence="2">
    <location>
        <begin position="1"/>
        <end position="18"/>
    </location>
</feature>
<evidence type="ECO:0000256" key="1">
    <source>
        <dbReference type="SAM" id="MobiDB-lite"/>
    </source>
</evidence>
<keyword evidence="2" id="KW-0732">Signal</keyword>